<reference evidence="2" key="1">
    <citation type="submission" date="2019-08" db="EMBL/GenBank/DDBJ databases">
        <authorList>
            <person name="Kucharzyk K."/>
            <person name="Murdoch R.W."/>
            <person name="Higgins S."/>
            <person name="Loffler F."/>
        </authorList>
    </citation>
    <scope>NUCLEOTIDE SEQUENCE</scope>
</reference>
<feature type="region of interest" description="Disordered" evidence="1">
    <location>
        <begin position="1"/>
        <end position="30"/>
    </location>
</feature>
<dbReference type="AlphaFoldDB" id="A0A645I8F0"/>
<evidence type="ECO:0000256" key="1">
    <source>
        <dbReference type="SAM" id="MobiDB-lite"/>
    </source>
</evidence>
<protein>
    <submittedName>
        <fullName evidence="2">Uncharacterized protein</fullName>
    </submittedName>
</protein>
<organism evidence="2">
    <name type="scientific">bioreactor metagenome</name>
    <dbReference type="NCBI Taxonomy" id="1076179"/>
    <lineage>
        <taxon>unclassified sequences</taxon>
        <taxon>metagenomes</taxon>
        <taxon>ecological metagenomes</taxon>
    </lineage>
</organism>
<evidence type="ECO:0000313" key="2">
    <source>
        <dbReference type="EMBL" id="MPN47627.1"/>
    </source>
</evidence>
<name>A0A645I8F0_9ZZZZ</name>
<feature type="compositionally biased region" description="Basic and acidic residues" evidence="1">
    <location>
        <begin position="1"/>
        <end position="10"/>
    </location>
</feature>
<comment type="caution">
    <text evidence="2">The sequence shown here is derived from an EMBL/GenBank/DDBJ whole genome shotgun (WGS) entry which is preliminary data.</text>
</comment>
<gene>
    <name evidence="2" type="ORF">SDC9_195230</name>
</gene>
<sequence length="130" mass="14825">MYQNTEKSRTFTENAPGKRRRSEGMNQTKWGQSMLYERNNSARGDAKPLSLIVHALGGGRFDRDEIRGYVHRLSEARLHRLRMRLDLWALADDGCVRMRNAQTERLNAADHLAQQRDAVGAFVGGIRIGE</sequence>
<accession>A0A645I8F0</accession>
<proteinExistence type="predicted"/>
<dbReference type="EMBL" id="VSSQ01109259">
    <property type="protein sequence ID" value="MPN47627.1"/>
    <property type="molecule type" value="Genomic_DNA"/>
</dbReference>